<protein>
    <submittedName>
        <fullName evidence="2">Trypsin-like peptidase domain-containing protein</fullName>
    </submittedName>
</protein>
<feature type="domain" description="PDZ" evidence="1">
    <location>
        <begin position="461"/>
        <end position="517"/>
    </location>
</feature>
<dbReference type="InterPro" id="IPR036034">
    <property type="entry name" value="PDZ_sf"/>
</dbReference>
<dbReference type="KEGG" id="tsph:KIH39_09160"/>
<dbReference type="Gene3D" id="2.40.10.120">
    <property type="match status" value="1"/>
</dbReference>
<gene>
    <name evidence="2" type="ORF">KIH39_09160</name>
</gene>
<dbReference type="PANTHER" id="PTHR43019:SF23">
    <property type="entry name" value="PROTEASE DO-LIKE 5, CHLOROPLASTIC"/>
    <property type="match status" value="1"/>
</dbReference>
<dbReference type="InterPro" id="IPR009003">
    <property type="entry name" value="Peptidase_S1_PA"/>
</dbReference>
<dbReference type="RefSeq" id="WP_213499029.1">
    <property type="nucleotide sequence ID" value="NZ_CP074694.1"/>
</dbReference>
<dbReference type="GO" id="GO:0004252">
    <property type="term" value="F:serine-type endopeptidase activity"/>
    <property type="evidence" value="ECO:0007669"/>
    <property type="project" value="InterPro"/>
</dbReference>
<dbReference type="Gene3D" id="2.40.10.10">
    <property type="entry name" value="Trypsin-like serine proteases"/>
    <property type="match status" value="3"/>
</dbReference>
<sequence length="941" mass="103109">MYYVPADRCALKHTRCFGAVSIYVLLTLGVLGRASATDPPKQSDNQHLVTLEKRTRSVVEKVMPAVVFIRGQKTSDLKSQPSAGSGVIISEEGLIASQYHVSHRFNPMDQCGALPVGSKVDIIFSNGTEAEAELLGADVFHDLSLLRLTKPGKYPFVKPEGPDPQVGDSVIKLGHPRGYRPGRTPPVRLGKVIATWSSLFATDCACEGGDSGGPFFDLEGRLIGIIRSTQVPSRALAESGASRARAVLPLSVTSCSVLRDELQALKNGKIVGRVSEEPDLPARFDPNSATVQVLPSRRWSQGEETRAPYESMIRPFRSSVVSLFHDEKIVALGTVVEEGLLLTKASQLRGLPICRLPDGKKVPTELVGYESAFDLALLRVEATGLKAVEWSSSHLPIGSHLAAVGTEDLPIVTGIVSVARRDLKQSVPAPGLMVFPGPAFLPEFVGSAVEGRGYWIEFVQGAAQEAGIRSGDVILTMGETSIRNHADLARAIAGRFAGDQLPIALLRDGKRVELTLPLKGQRDFRSLRLDGFPTVFEHDMPILPEECGGPIVGLDGKVAGIMIARIDQYGGMAIPADCILKLLRELKAGRPAAKLPVIATLPKLSGKPLMPLQMGSLPAAKPRRVKESLEEIRTRLAERSQNFQSLLIEYDTASESLFDPVLLASWGINQERDNKEKNKFAFSGEKRMWETTHAAVTPRAVPPELVEAAPDAPPEVIERIQIDKKLAEANRIATGSHFPFLSFSFGPDNKRSIFDGKSAYIKSNMLPGKPEMRVDPSLFISDPIYLMGLGLRPTDPFRQESVRKAQEGMQLPNNFACYKNVQIRPQTELVDGAACVVIEADVSASQSNKAKNRKDILWLDPALGYSPRKWESWDDSVLITRRSNSNFEEFAPACWLPRKATLEYGPPNWVSSEYWDRPAYRQVMTLQKAVVNKQIDEEFQP</sequence>
<dbReference type="Proteomes" id="UP000676194">
    <property type="component" value="Chromosome"/>
</dbReference>
<dbReference type="PANTHER" id="PTHR43019">
    <property type="entry name" value="SERINE ENDOPROTEASE DEGS"/>
    <property type="match status" value="1"/>
</dbReference>
<evidence type="ECO:0000313" key="2">
    <source>
        <dbReference type="EMBL" id="QVL34056.1"/>
    </source>
</evidence>
<dbReference type="PRINTS" id="PR00834">
    <property type="entry name" value="PROTEASES2C"/>
</dbReference>
<dbReference type="InterPro" id="IPR001478">
    <property type="entry name" value="PDZ"/>
</dbReference>
<evidence type="ECO:0000259" key="1">
    <source>
        <dbReference type="Pfam" id="PF13180"/>
    </source>
</evidence>
<dbReference type="Pfam" id="PF13180">
    <property type="entry name" value="PDZ_2"/>
    <property type="match status" value="1"/>
</dbReference>
<reference evidence="2" key="1">
    <citation type="submission" date="2021-05" db="EMBL/GenBank/DDBJ databases">
        <title>Complete genome sequence of the cellulolytic planctomycete Telmatocola sphagniphila SP2T and characterization of the first cellulase from planctomycetes.</title>
        <authorList>
            <person name="Rakitin A.L."/>
            <person name="Beletsky A.V."/>
            <person name="Naumoff D.G."/>
            <person name="Kulichevskaya I.S."/>
            <person name="Mardanov A.V."/>
            <person name="Ravin N.V."/>
            <person name="Dedysh S.N."/>
        </authorList>
    </citation>
    <scope>NUCLEOTIDE SEQUENCE</scope>
    <source>
        <strain evidence="2">SP2T</strain>
    </source>
</reference>
<dbReference type="SUPFAM" id="SSF50494">
    <property type="entry name" value="Trypsin-like serine proteases"/>
    <property type="match status" value="2"/>
</dbReference>
<dbReference type="EMBL" id="CP074694">
    <property type="protein sequence ID" value="QVL34056.1"/>
    <property type="molecule type" value="Genomic_DNA"/>
</dbReference>
<dbReference type="Gene3D" id="2.30.42.10">
    <property type="match status" value="1"/>
</dbReference>
<dbReference type="InterPro" id="IPR043504">
    <property type="entry name" value="Peptidase_S1_PA_chymotrypsin"/>
</dbReference>
<dbReference type="InterPro" id="IPR001940">
    <property type="entry name" value="Peptidase_S1C"/>
</dbReference>
<organism evidence="2 3">
    <name type="scientific">Telmatocola sphagniphila</name>
    <dbReference type="NCBI Taxonomy" id="1123043"/>
    <lineage>
        <taxon>Bacteria</taxon>
        <taxon>Pseudomonadati</taxon>
        <taxon>Planctomycetota</taxon>
        <taxon>Planctomycetia</taxon>
        <taxon>Gemmatales</taxon>
        <taxon>Gemmataceae</taxon>
    </lineage>
</organism>
<dbReference type="Pfam" id="PF13365">
    <property type="entry name" value="Trypsin_2"/>
    <property type="match status" value="1"/>
</dbReference>
<name>A0A8E6BAB3_9BACT</name>
<dbReference type="AlphaFoldDB" id="A0A8E6BAB3"/>
<accession>A0A8E6BAB3</accession>
<proteinExistence type="predicted"/>
<dbReference type="SUPFAM" id="SSF50156">
    <property type="entry name" value="PDZ domain-like"/>
    <property type="match status" value="1"/>
</dbReference>
<evidence type="ECO:0000313" key="3">
    <source>
        <dbReference type="Proteomes" id="UP000676194"/>
    </source>
</evidence>
<keyword evidence="3" id="KW-1185">Reference proteome</keyword>
<dbReference type="GO" id="GO:0006508">
    <property type="term" value="P:proteolysis"/>
    <property type="evidence" value="ECO:0007669"/>
    <property type="project" value="InterPro"/>
</dbReference>